<reference evidence="1" key="1">
    <citation type="submission" date="2023-10" db="EMBL/GenBank/DDBJ databases">
        <title>Genome assembly of Pristionchus species.</title>
        <authorList>
            <person name="Yoshida K."/>
            <person name="Sommer R.J."/>
        </authorList>
    </citation>
    <scope>NUCLEOTIDE SEQUENCE</scope>
    <source>
        <strain evidence="1">RS5133</strain>
    </source>
</reference>
<dbReference type="AlphaFoldDB" id="A0AAV5V2X4"/>
<protein>
    <submittedName>
        <fullName evidence="1">Uncharacterized protein</fullName>
    </submittedName>
</protein>
<evidence type="ECO:0000313" key="1">
    <source>
        <dbReference type="EMBL" id="GMT12264.1"/>
    </source>
</evidence>
<dbReference type="Proteomes" id="UP001432322">
    <property type="component" value="Unassembled WGS sequence"/>
</dbReference>
<name>A0AAV5V2X4_9BILA</name>
<feature type="non-terminal residue" evidence="1">
    <location>
        <position position="1"/>
    </location>
</feature>
<comment type="caution">
    <text evidence="1">The sequence shown here is derived from an EMBL/GenBank/DDBJ whole genome shotgun (WGS) entry which is preliminary data.</text>
</comment>
<gene>
    <name evidence="1" type="ORF">PFISCL1PPCAC_3561</name>
</gene>
<dbReference type="EMBL" id="BTSY01000001">
    <property type="protein sequence ID" value="GMT12264.1"/>
    <property type="molecule type" value="Genomic_DNA"/>
</dbReference>
<evidence type="ECO:0000313" key="2">
    <source>
        <dbReference type="Proteomes" id="UP001432322"/>
    </source>
</evidence>
<sequence>DHLLIEYEKKNKVNIMNVNFNAAPVSQVCRNRAFRPANRSWNSTTLRSAAGCCTANGQRNRRRGSRIDLLRHK</sequence>
<keyword evidence="2" id="KW-1185">Reference proteome</keyword>
<accession>A0AAV5V2X4</accession>
<proteinExistence type="predicted"/>
<organism evidence="1 2">
    <name type="scientific">Pristionchus fissidentatus</name>
    <dbReference type="NCBI Taxonomy" id="1538716"/>
    <lineage>
        <taxon>Eukaryota</taxon>
        <taxon>Metazoa</taxon>
        <taxon>Ecdysozoa</taxon>
        <taxon>Nematoda</taxon>
        <taxon>Chromadorea</taxon>
        <taxon>Rhabditida</taxon>
        <taxon>Rhabditina</taxon>
        <taxon>Diplogasteromorpha</taxon>
        <taxon>Diplogasteroidea</taxon>
        <taxon>Neodiplogasteridae</taxon>
        <taxon>Pristionchus</taxon>
    </lineage>
</organism>